<organism evidence="1 2">
    <name type="scientific">Clostridium faecium</name>
    <dbReference type="NCBI Taxonomy" id="2762223"/>
    <lineage>
        <taxon>Bacteria</taxon>
        <taxon>Bacillati</taxon>
        <taxon>Bacillota</taxon>
        <taxon>Clostridia</taxon>
        <taxon>Eubacteriales</taxon>
        <taxon>Clostridiaceae</taxon>
        <taxon>Clostridium</taxon>
    </lineage>
</organism>
<gene>
    <name evidence="1" type="ORF">H9637_11385</name>
</gene>
<reference evidence="1 2" key="1">
    <citation type="submission" date="2020-08" db="EMBL/GenBank/DDBJ databases">
        <title>A Genomic Blueprint of the Chicken Gut Microbiome.</title>
        <authorList>
            <person name="Gilroy R."/>
            <person name="Ravi A."/>
            <person name="Getino M."/>
            <person name="Pursley I."/>
            <person name="Horton D.L."/>
            <person name="Alikhan N.-F."/>
            <person name="Baker D."/>
            <person name="Gharbi K."/>
            <person name="Hall N."/>
            <person name="Watson M."/>
            <person name="Adriaenssens E.M."/>
            <person name="Foster-Nyarko E."/>
            <person name="Jarju S."/>
            <person name="Secka A."/>
            <person name="Antonio M."/>
            <person name="Oren A."/>
            <person name="Chaudhuri R."/>
            <person name="La Ragione R.M."/>
            <person name="Hildebrand F."/>
            <person name="Pallen M.J."/>
        </authorList>
    </citation>
    <scope>NUCLEOTIDE SEQUENCE [LARGE SCALE GENOMIC DNA]</scope>
    <source>
        <strain evidence="1 2">N37</strain>
    </source>
</reference>
<evidence type="ECO:0000313" key="1">
    <source>
        <dbReference type="EMBL" id="MBD8047634.1"/>
    </source>
</evidence>
<evidence type="ECO:0000313" key="2">
    <source>
        <dbReference type="Proteomes" id="UP000627166"/>
    </source>
</evidence>
<accession>A0ABR8YUU4</accession>
<dbReference type="EMBL" id="JACSQB010000086">
    <property type="protein sequence ID" value="MBD8047634.1"/>
    <property type="molecule type" value="Genomic_DNA"/>
</dbReference>
<proteinExistence type="predicted"/>
<comment type="caution">
    <text evidence="1">The sequence shown here is derived from an EMBL/GenBank/DDBJ whole genome shotgun (WGS) entry which is preliminary data.</text>
</comment>
<protein>
    <submittedName>
        <fullName evidence="1">Uncharacterized protein</fullName>
    </submittedName>
</protein>
<name>A0ABR8YUU4_9CLOT</name>
<dbReference type="Proteomes" id="UP000627166">
    <property type="component" value="Unassembled WGS sequence"/>
</dbReference>
<keyword evidence="2" id="KW-1185">Reference proteome</keyword>
<sequence length="109" mass="13301">MKTFHIVKENYPVIFKYTKPDEYFDGFLEKHAWYFSVCDWMGNEIEGFDDENAMLEYYDTLDDEDVEDIQIFVYPLVDDDEVDQGGYYNWYGQWIPHSTKKENYVFPNW</sequence>
<dbReference type="RefSeq" id="WP_191740602.1">
    <property type="nucleotide sequence ID" value="NZ_JACSQB010000086.1"/>
</dbReference>